<evidence type="ECO:0000313" key="8">
    <source>
        <dbReference type="Proteomes" id="UP001158576"/>
    </source>
</evidence>
<keyword evidence="8" id="KW-1185">Reference proteome</keyword>
<evidence type="ECO:0000256" key="2">
    <source>
        <dbReference type="ARBA" id="ARBA00022448"/>
    </source>
</evidence>
<dbReference type="PANTHER" id="PTHR11958">
    <property type="entry name" value="SODIUM/DICARBOXYLATE SYMPORTER-RELATED"/>
    <property type="match status" value="1"/>
</dbReference>
<gene>
    <name evidence="7" type="ORF">OKIOD_LOCUS12949</name>
</gene>
<comment type="subcellular location">
    <subcellularLocation>
        <location evidence="1 6">Membrane</location>
        <topology evidence="1 6">Multi-pass membrane protein</topology>
    </subcellularLocation>
</comment>
<accession>A0ABN7SWJ3</accession>
<dbReference type="EMBL" id="OU015567">
    <property type="protein sequence ID" value="CAG5109670.1"/>
    <property type="molecule type" value="Genomic_DNA"/>
</dbReference>
<reference evidence="7 8" key="1">
    <citation type="submission" date="2021-04" db="EMBL/GenBank/DDBJ databases">
        <authorList>
            <person name="Bliznina A."/>
        </authorList>
    </citation>
    <scope>NUCLEOTIDE SEQUENCE [LARGE SCALE GENOMIC DNA]</scope>
</reference>
<sequence length="467" mass="49947">MIMESDELIETNKPSKSIKSINENGASGFQRFWAQEANRLIVFTLAGVIFGVSLGILLISVADLSEDVIGYIEYPGEIMMRALKCVVMPLIITSLISGLASMDPKTSGKLGIRAMTYYLSTTMCATILGMILVSISKPGSYAEKQLCSENITANCVVYEPSHVSTVDTFLDIGRNLCPDNVFAATFQLDKTVIEETKEGAVQKKRIKTASPNVLGLISCALLIGICMQLQQTDENVVLVIKLVDVSTFLKTTPIGIGSLICGSIVKYAGASTISTMIGIYTVTILGGLAFHALVILPLAYFFFTRNNPFRIYSGLASAVVTAFGTSSSAATLPQTMSCLEENLKMDIRVTRFMLPLGATMNMDGTALLEGVAAITISQIYSSNLQFSDYFTISLTATLASVGAASIPSAGLVTLVLVVSALGLPTTDIGILFSVEWVLDRCRTVVNVLGDSIGVGIINHLSRDDLLQ</sequence>
<dbReference type="InterPro" id="IPR050746">
    <property type="entry name" value="DAACS"/>
</dbReference>
<organism evidence="7 8">
    <name type="scientific">Oikopleura dioica</name>
    <name type="common">Tunicate</name>
    <dbReference type="NCBI Taxonomy" id="34765"/>
    <lineage>
        <taxon>Eukaryota</taxon>
        <taxon>Metazoa</taxon>
        <taxon>Chordata</taxon>
        <taxon>Tunicata</taxon>
        <taxon>Appendicularia</taxon>
        <taxon>Copelata</taxon>
        <taxon>Oikopleuridae</taxon>
        <taxon>Oikopleura</taxon>
    </lineage>
</organism>
<feature type="transmembrane region" description="Helical" evidence="6">
    <location>
        <begin position="396"/>
        <end position="423"/>
    </location>
</feature>
<name>A0ABN7SWJ3_OIKDI</name>
<dbReference type="SUPFAM" id="SSF118215">
    <property type="entry name" value="Proton glutamate symport protein"/>
    <property type="match status" value="1"/>
</dbReference>
<feature type="transmembrane region" description="Helical" evidence="6">
    <location>
        <begin position="40"/>
        <end position="61"/>
    </location>
</feature>
<feature type="transmembrane region" description="Helical" evidence="6">
    <location>
        <begin position="114"/>
        <end position="135"/>
    </location>
</feature>
<dbReference type="Gene3D" id="1.10.3860.10">
    <property type="entry name" value="Sodium:dicarboxylate symporter"/>
    <property type="match status" value="1"/>
</dbReference>
<evidence type="ECO:0000256" key="3">
    <source>
        <dbReference type="ARBA" id="ARBA00022692"/>
    </source>
</evidence>
<feature type="transmembrane region" description="Helical" evidence="6">
    <location>
        <begin position="277"/>
        <end position="303"/>
    </location>
</feature>
<dbReference type="PRINTS" id="PR00173">
    <property type="entry name" value="EDTRNSPORT"/>
</dbReference>
<dbReference type="InterPro" id="IPR001991">
    <property type="entry name" value="Na-dicarboxylate_symporter"/>
</dbReference>
<proteinExistence type="inferred from homology"/>
<keyword evidence="4 6" id="KW-1133">Transmembrane helix</keyword>
<evidence type="ECO:0000256" key="5">
    <source>
        <dbReference type="ARBA" id="ARBA00023136"/>
    </source>
</evidence>
<feature type="transmembrane region" description="Helical" evidence="6">
    <location>
        <begin position="213"/>
        <end position="231"/>
    </location>
</feature>
<dbReference type="Pfam" id="PF00375">
    <property type="entry name" value="SDF"/>
    <property type="match status" value="1"/>
</dbReference>
<evidence type="ECO:0000256" key="6">
    <source>
        <dbReference type="RuleBase" id="RU361216"/>
    </source>
</evidence>
<comment type="similarity">
    <text evidence="6">Belongs to the dicarboxylate/amino acid:cation symporter (DAACS) (TC 2.A.23) family.</text>
</comment>
<protein>
    <recommendedName>
        <fullName evidence="6">Amino acid transporter</fullName>
    </recommendedName>
</protein>
<evidence type="ECO:0000313" key="7">
    <source>
        <dbReference type="EMBL" id="CAG5109670.1"/>
    </source>
</evidence>
<keyword evidence="6" id="KW-0769">Symport</keyword>
<keyword evidence="5 6" id="KW-0472">Membrane</keyword>
<dbReference type="InterPro" id="IPR036458">
    <property type="entry name" value="Na:dicarbo_symporter_sf"/>
</dbReference>
<feature type="transmembrane region" description="Helical" evidence="6">
    <location>
        <begin position="309"/>
        <end position="332"/>
    </location>
</feature>
<dbReference type="PANTHER" id="PTHR11958:SF99">
    <property type="entry name" value="SODIUM-DEPENDENT EXCITATORY AMINO ACID TRANSPORTER GLT-6-RELATED"/>
    <property type="match status" value="1"/>
</dbReference>
<keyword evidence="2 6" id="KW-0813">Transport</keyword>
<keyword evidence="3 6" id="KW-0812">Transmembrane</keyword>
<feature type="transmembrane region" description="Helical" evidence="6">
    <location>
        <begin position="82"/>
        <end position="102"/>
    </location>
</feature>
<dbReference type="Proteomes" id="UP001158576">
    <property type="component" value="Chromosome 2"/>
</dbReference>
<evidence type="ECO:0000256" key="4">
    <source>
        <dbReference type="ARBA" id="ARBA00022989"/>
    </source>
</evidence>
<feature type="transmembrane region" description="Helical" evidence="6">
    <location>
        <begin position="251"/>
        <end position="270"/>
    </location>
</feature>
<evidence type="ECO:0000256" key="1">
    <source>
        <dbReference type="ARBA" id="ARBA00004141"/>
    </source>
</evidence>
<feature type="transmembrane region" description="Helical" evidence="6">
    <location>
        <begin position="352"/>
        <end position="376"/>
    </location>
</feature>